<dbReference type="Proteomes" id="UP001304895">
    <property type="component" value="Unassembled WGS sequence"/>
</dbReference>
<evidence type="ECO:0000313" key="3">
    <source>
        <dbReference type="Proteomes" id="UP001304895"/>
    </source>
</evidence>
<evidence type="ECO:0000313" key="2">
    <source>
        <dbReference type="EMBL" id="KAK4134293.1"/>
    </source>
</evidence>
<reference evidence="2" key="2">
    <citation type="submission" date="2023-05" db="EMBL/GenBank/DDBJ databases">
        <authorList>
            <consortium name="Lawrence Berkeley National Laboratory"/>
            <person name="Steindorff A."/>
            <person name="Hensen N."/>
            <person name="Bonometti L."/>
            <person name="Westerberg I."/>
            <person name="Brannstrom I.O."/>
            <person name="Guillou S."/>
            <person name="Cros-Aarteil S."/>
            <person name="Calhoun S."/>
            <person name="Haridas S."/>
            <person name="Kuo A."/>
            <person name="Mondo S."/>
            <person name="Pangilinan J."/>
            <person name="Riley R."/>
            <person name="Labutti K."/>
            <person name="Andreopoulos B."/>
            <person name="Lipzen A."/>
            <person name="Chen C."/>
            <person name="Yanf M."/>
            <person name="Daum C."/>
            <person name="Ng V."/>
            <person name="Clum A."/>
            <person name="Ohm R."/>
            <person name="Martin F."/>
            <person name="Silar P."/>
            <person name="Natvig D."/>
            <person name="Lalanne C."/>
            <person name="Gautier V."/>
            <person name="Ament-Velasquez S.L."/>
            <person name="Kruys A."/>
            <person name="Hutchinson M.I."/>
            <person name="Powell A.J."/>
            <person name="Barry K."/>
            <person name="Miller A.N."/>
            <person name="Grigoriev I.V."/>
            <person name="Debuchy R."/>
            <person name="Gladieux P."/>
            <person name="Thoren M.H."/>
            <person name="Johannesson H."/>
        </authorList>
    </citation>
    <scope>NUCLEOTIDE SEQUENCE</scope>
    <source>
        <strain evidence="2">CBS 123565</strain>
    </source>
</reference>
<name>A0AAN6UJZ2_9PEZI</name>
<keyword evidence="3" id="KW-1185">Reference proteome</keyword>
<protein>
    <submittedName>
        <fullName evidence="2">Uncharacterized protein</fullName>
    </submittedName>
</protein>
<feature type="region of interest" description="Disordered" evidence="1">
    <location>
        <begin position="1"/>
        <end position="25"/>
    </location>
</feature>
<sequence length="170" mass="18907">MDEARDGASSPTAQNPGIGLRPKLHLDRSATPRQVVLRQMKWPDAVALLADLVAEEGIHLSGIAYHSRIRSRPALTPHKRWPITPSGPQVCLAPKPRRAELHNDRNIAALVKRRILSALVPTERTLPILNSAANKRQKGWVALLKGHSYPFHVRHEHSGQCRLACLGRLH</sequence>
<proteinExistence type="predicted"/>
<reference evidence="2" key="1">
    <citation type="journal article" date="2023" name="Mol. Phylogenet. Evol.">
        <title>Genome-scale phylogeny and comparative genomics of the fungal order Sordariales.</title>
        <authorList>
            <person name="Hensen N."/>
            <person name="Bonometti L."/>
            <person name="Westerberg I."/>
            <person name="Brannstrom I.O."/>
            <person name="Guillou S."/>
            <person name="Cros-Aarteil S."/>
            <person name="Calhoun S."/>
            <person name="Haridas S."/>
            <person name="Kuo A."/>
            <person name="Mondo S."/>
            <person name="Pangilinan J."/>
            <person name="Riley R."/>
            <person name="LaButti K."/>
            <person name="Andreopoulos B."/>
            <person name="Lipzen A."/>
            <person name="Chen C."/>
            <person name="Yan M."/>
            <person name="Daum C."/>
            <person name="Ng V."/>
            <person name="Clum A."/>
            <person name="Steindorff A."/>
            <person name="Ohm R.A."/>
            <person name="Martin F."/>
            <person name="Silar P."/>
            <person name="Natvig D.O."/>
            <person name="Lalanne C."/>
            <person name="Gautier V."/>
            <person name="Ament-Velasquez S.L."/>
            <person name="Kruys A."/>
            <person name="Hutchinson M.I."/>
            <person name="Powell A.J."/>
            <person name="Barry K."/>
            <person name="Miller A.N."/>
            <person name="Grigoriev I.V."/>
            <person name="Debuchy R."/>
            <person name="Gladieux P."/>
            <person name="Hiltunen Thoren M."/>
            <person name="Johannesson H."/>
        </authorList>
    </citation>
    <scope>NUCLEOTIDE SEQUENCE</scope>
    <source>
        <strain evidence="2">CBS 123565</strain>
    </source>
</reference>
<accession>A0AAN6UJZ2</accession>
<dbReference type="EMBL" id="MU853409">
    <property type="protein sequence ID" value="KAK4134293.1"/>
    <property type="molecule type" value="Genomic_DNA"/>
</dbReference>
<organism evidence="2 3">
    <name type="scientific">Trichocladium antarcticum</name>
    <dbReference type="NCBI Taxonomy" id="1450529"/>
    <lineage>
        <taxon>Eukaryota</taxon>
        <taxon>Fungi</taxon>
        <taxon>Dikarya</taxon>
        <taxon>Ascomycota</taxon>
        <taxon>Pezizomycotina</taxon>
        <taxon>Sordariomycetes</taxon>
        <taxon>Sordariomycetidae</taxon>
        <taxon>Sordariales</taxon>
        <taxon>Chaetomiaceae</taxon>
        <taxon>Trichocladium</taxon>
    </lineage>
</organism>
<dbReference type="AlphaFoldDB" id="A0AAN6UJZ2"/>
<comment type="caution">
    <text evidence="2">The sequence shown here is derived from an EMBL/GenBank/DDBJ whole genome shotgun (WGS) entry which is preliminary data.</text>
</comment>
<gene>
    <name evidence="2" type="ORF">BT67DRAFT_314457</name>
</gene>
<evidence type="ECO:0000256" key="1">
    <source>
        <dbReference type="SAM" id="MobiDB-lite"/>
    </source>
</evidence>